<evidence type="ECO:0000256" key="1">
    <source>
        <dbReference type="SAM" id="MobiDB-lite"/>
    </source>
</evidence>
<protein>
    <submittedName>
        <fullName evidence="3">UPF0309 protein</fullName>
    </submittedName>
</protein>
<dbReference type="GO" id="GO:1901135">
    <property type="term" value="P:carbohydrate derivative metabolic process"/>
    <property type="evidence" value="ECO:0007669"/>
    <property type="project" value="InterPro"/>
</dbReference>
<dbReference type="PANTHER" id="PTHR30390">
    <property type="entry name" value="SEDOHEPTULOSE 7-PHOSPHATE ISOMERASE / DNAA INITIATOR-ASSOCIATING FACTOR FOR REPLICATION INITIATION"/>
    <property type="match status" value="1"/>
</dbReference>
<dbReference type="Proteomes" id="UP000616724">
    <property type="component" value="Unassembled WGS sequence"/>
</dbReference>
<dbReference type="RefSeq" id="WP_203890309.1">
    <property type="nucleotide sequence ID" value="NZ_BOOH01000017.1"/>
</dbReference>
<dbReference type="SUPFAM" id="SSF53697">
    <property type="entry name" value="SIS domain"/>
    <property type="match status" value="1"/>
</dbReference>
<dbReference type="InterPro" id="IPR035472">
    <property type="entry name" value="RpiR-like_SIS"/>
</dbReference>
<dbReference type="CDD" id="cd05013">
    <property type="entry name" value="SIS_RpiR"/>
    <property type="match status" value="1"/>
</dbReference>
<comment type="caution">
    <text evidence="3">The sequence shown here is derived from an EMBL/GenBank/DDBJ whole genome shotgun (WGS) entry which is preliminary data.</text>
</comment>
<proteinExistence type="predicted"/>
<dbReference type="InterPro" id="IPR046348">
    <property type="entry name" value="SIS_dom_sf"/>
</dbReference>
<name>A0A8J3RKT5_9ACTN</name>
<dbReference type="EMBL" id="BOOH01000017">
    <property type="protein sequence ID" value="GIH75642.1"/>
    <property type="molecule type" value="Genomic_DNA"/>
</dbReference>
<dbReference type="GO" id="GO:0097367">
    <property type="term" value="F:carbohydrate derivative binding"/>
    <property type="evidence" value="ECO:0007669"/>
    <property type="project" value="InterPro"/>
</dbReference>
<feature type="domain" description="SIS" evidence="2">
    <location>
        <begin position="75"/>
        <end position="261"/>
    </location>
</feature>
<evidence type="ECO:0000313" key="4">
    <source>
        <dbReference type="Proteomes" id="UP000616724"/>
    </source>
</evidence>
<dbReference type="AlphaFoldDB" id="A0A8J3RKT5"/>
<evidence type="ECO:0000313" key="3">
    <source>
        <dbReference type="EMBL" id="GIH75642.1"/>
    </source>
</evidence>
<feature type="region of interest" description="Disordered" evidence="1">
    <location>
        <begin position="1"/>
        <end position="47"/>
    </location>
</feature>
<accession>A0A8J3RKT5</accession>
<dbReference type="InterPro" id="IPR050099">
    <property type="entry name" value="SIS_GmhA/DiaA_subfam"/>
</dbReference>
<reference evidence="3 4" key="1">
    <citation type="submission" date="2021-01" db="EMBL/GenBank/DDBJ databases">
        <title>Whole genome shotgun sequence of Planobispora longispora NBRC 13918.</title>
        <authorList>
            <person name="Komaki H."/>
            <person name="Tamura T."/>
        </authorList>
    </citation>
    <scope>NUCLEOTIDE SEQUENCE [LARGE SCALE GENOMIC DNA]</scope>
    <source>
        <strain evidence="3 4">NBRC 13918</strain>
    </source>
</reference>
<feature type="compositionally biased region" description="Basic and acidic residues" evidence="1">
    <location>
        <begin position="13"/>
        <end position="30"/>
    </location>
</feature>
<sequence>MTAETDVTGGKPAHPDLEARAPDPPDDGRPAHPPGSGPTAPDLPDPDAYVRHIADLVRSIPVEQADPIKAAAALVARALDGGGVVQAFGSGHSEAVAMEIAGRAGGLVPTNRLALRDIVLYGGADRSELDRYDLERDPTVAHRILDAAPIADGDLFVVISSSGVNGVVVELAAQVKERGHDLIAITSLAHSAAAPARHPSGRRLCDLADVVLDNRAPYGDAVLPLPGGGAVAAVSTITSALLAQLVVIGAVAELLAAGQTPPVYLSANVPEGDAHNLALEARYAGRIRRGG</sequence>
<dbReference type="PROSITE" id="PS51464">
    <property type="entry name" value="SIS"/>
    <property type="match status" value="1"/>
</dbReference>
<dbReference type="Pfam" id="PF13580">
    <property type="entry name" value="SIS_2"/>
    <property type="match status" value="1"/>
</dbReference>
<dbReference type="PANTHER" id="PTHR30390:SF7">
    <property type="entry name" value="PHOSPHOHEPTOSE ISOMERASE"/>
    <property type="match status" value="1"/>
</dbReference>
<dbReference type="Gene3D" id="3.40.50.10490">
    <property type="entry name" value="Glucose-6-phosphate isomerase like protein, domain 1"/>
    <property type="match status" value="1"/>
</dbReference>
<keyword evidence="4" id="KW-1185">Reference proteome</keyword>
<dbReference type="NCBIfam" id="NF002805">
    <property type="entry name" value="PRK02947.1"/>
    <property type="match status" value="1"/>
</dbReference>
<organism evidence="3 4">
    <name type="scientific">Planobispora longispora</name>
    <dbReference type="NCBI Taxonomy" id="28887"/>
    <lineage>
        <taxon>Bacteria</taxon>
        <taxon>Bacillati</taxon>
        <taxon>Actinomycetota</taxon>
        <taxon>Actinomycetes</taxon>
        <taxon>Streptosporangiales</taxon>
        <taxon>Streptosporangiaceae</taxon>
        <taxon>Planobispora</taxon>
    </lineage>
</organism>
<dbReference type="InterPro" id="IPR001347">
    <property type="entry name" value="SIS_dom"/>
</dbReference>
<evidence type="ECO:0000259" key="2">
    <source>
        <dbReference type="PROSITE" id="PS51464"/>
    </source>
</evidence>
<gene>
    <name evidence="3" type="ORF">Plo01_20710</name>
</gene>